<accession>X1HBQ4</accession>
<evidence type="ECO:0000313" key="2">
    <source>
        <dbReference type="EMBL" id="GAH66827.1"/>
    </source>
</evidence>
<dbReference type="Pfam" id="PF23562">
    <property type="entry name" value="AMP-binding_C_3"/>
    <property type="match status" value="1"/>
</dbReference>
<dbReference type="InterPro" id="IPR052987">
    <property type="entry name" value="Chloroplast_AMP-bd_Enzymes"/>
</dbReference>
<feature type="domain" description="AMP-dependent synthetase/ligase" evidence="1">
    <location>
        <begin position="2"/>
        <end position="67"/>
    </location>
</feature>
<name>X1HBQ4_9ZZZZ</name>
<reference evidence="2" key="1">
    <citation type="journal article" date="2014" name="Front. Microbiol.">
        <title>High frequency of phylogenetically diverse reductive dehalogenase-homologous genes in deep subseafloor sedimentary metagenomes.</title>
        <authorList>
            <person name="Kawai M."/>
            <person name="Futagami T."/>
            <person name="Toyoda A."/>
            <person name="Takaki Y."/>
            <person name="Nishi S."/>
            <person name="Hori S."/>
            <person name="Arai W."/>
            <person name="Tsubouchi T."/>
            <person name="Morono Y."/>
            <person name="Uchiyama I."/>
            <person name="Ito T."/>
            <person name="Fujiyama A."/>
            <person name="Inagaki F."/>
            <person name="Takami H."/>
        </authorList>
    </citation>
    <scope>NUCLEOTIDE SEQUENCE</scope>
    <source>
        <strain evidence="2">Expedition CK06-06</strain>
    </source>
</reference>
<gene>
    <name evidence="2" type="ORF">S03H2_44913</name>
</gene>
<comment type="caution">
    <text evidence="2">The sequence shown here is derived from an EMBL/GenBank/DDBJ whole genome shotgun (WGS) entry which is preliminary data.</text>
</comment>
<proteinExistence type="predicted"/>
<dbReference type="AlphaFoldDB" id="X1HBQ4"/>
<evidence type="ECO:0000259" key="1">
    <source>
        <dbReference type="Pfam" id="PF00501"/>
    </source>
</evidence>
<dbReference type="SUPFAM" id="SSF56801">
    <property type="entry name" value="Acetyl-CoA synthetase-like"/>
    <property type="match status" value="1"/>
</dbReference>
<dbReference type="InterPro" id="IPR000873">
    <property type="entry name" value="AMP-dep_synth/lig_dom"/>
</dbReference>
<dbReference type="Gene3D" id="3.40.50.12780">
    <property type="entry name" value="N-terminal domain of ligase-like"/>
    <property type="match status" value="1"/>
</dbReference>
<dbReference type="PANTHER" id="PTHR43813:SF1">
    <property type="entry name" value="ACYL-ACTIVATING ENZYME 16, CHLOROPLASTIC-RELATED"/>
    <property type="match status" value="1"/>
</dbReference>
<feature type="non-terminal residue" evidence="2">
    <location>
        <position position="1"/>
    </location>
</feature>
<dbReference type="InterPro" id="IPR042099">
    <property type="entry name" value="ANL_N_sf"/>
</dbReference>
<organism evidence="2">
    <name type="scientific">marine sediment metagenome</name>
    <dbReference type="NCBI Taxonomy" id="412755"/>
    <lineage>
        <taxon>unclassified sequences</taxon>
        <taxon>metagenomes</taxon>
        <taxon>ecological metagenomes</taxon>
    </lineage>
</organism>
<dbReference type="Pfam" id="PF00501">
    <property type="entry name" value="AMP-binding"/>
    <property type="match status" value="1"/>
</dbReference>
<dbReference type="PANTHER" id="PTHR43813">
    <property type="entry name" value="ACYL-ACTIVATING ENZYME 16, CHLOROPLASTIC-RELATED"/>
    <property type="match status" value="1"/>
</dbReference>
<sequence>LLLQAYGLTESAPLLTLQHQKKPVKGTVGPPIPETEIRIVDDNYKDLPAGEKGIILARGPQIMPGYYKNPQGTAKVLSPDKWLDTGDLGMLTCRGELIITGRAKDTIVLLDGENVEPAPIEEALRDSAYIEQAVVLGQDQKFLSALIVPDLERLSEYAAEKRIEYSGPEDLIGSPEIHTLITHEIRTQVSPKNGFKNFEQIFRFKLLPESFQVDKELSLKREVMRHAVNELYRKEIEELLQLDASR</sequence>
<protein>
    <recommendedName>
        <fullName evidence="1">AMP-dependent synthetase/ligase domain-containing protein</fullName>
    </recommendedName>
</protein>
<dbReference type="EMBL" id="BARU01028109">
    <property type="protein sequence ID" value="GAH66827.1"/>
    <property type="molecule type" value="Genomic_DNA"/>
</dbReference>